<keyword evidence="3" id="KW-1185">Reference proteome</keyword>
<dbReference type="EMBL" id="BAAFST010000008">
    <property type="protein sequence ID" value="GAB1293592.1"/>
    <property type="molecule type" value="Genomic_DNA"/>
</dbReference>
<accession>A0ABQ0F2S8</accession>
<evidence type="ECO:0000313" key="2">
    <source>
        <dbReference type="EMBL" id="GAB1293592.1"/>
    </source>
</evidence>
<keyword evidence="2" id="KW-0418">Kinase</keyword>
<proteinExistence type="predicted"/>
<reference evidence="2 3" key="1">
    <citation type="submission" date="2024-08" db="EMBL/GenBank/DDBJ databases">
        <title>The draft genome of Apodemus speciosus.</title>
        <authorList>
            <person name="Nabeshima K."/>
            <person name="Suzuki S."/>
            <person name="Onuma M."/>
        </authorList>
    </citation>
    <scope>NUCLEOTIDE SEQUENCE [LARGE SCALE GENOMIC DNA]</scope>
    <source>
        <strain evidence="2">IB14-021</strain>
    </source>
</reference>
<dbReference type="GO" id="GO:0016301">
    <property type="term" value="F:kinase activity"/>
    <property type="evidence" value="ECO:0007669"/>
    <property type="project" value="UniProtKB-KW"/>
</dbReference>
<feature type="region of interest" description="Disordered" evidence="1">
    <location>
        <begin position="46"/>
        <end position="81"/>
    </location>
</feature>
<name>A0ABQ0F2S8_APOSI</name>
<evidence type="ECO:0000256" key="1">
    <source>
        <dbReference type="SAM" id="MobiDB-lite"/>
    </source>
</evidence>
<keyword evidence="2" id="KW-0808">Transferase</keyword>
<organism evidence="2 3">
    <name type="scientific">Apodemus speciosus</name>
    <name type="common">Large Japanese field mouse</name>
    <dbReference type="NCBI Taxonomy" id="105296"/>
    <lineage>
        <taxon>Eukaryota</taxon>
        <taxon>Metazoa</taxon>
        <taxon>Chordata</taxon>
        <taxon>Craniata</taxon>
        <taxon>Vertebrata</taxon>
        <taxon>Euteleostomi</taxon>
        <taxon>Mammalia</taxon>
        <taxon>Eutheria</taxon>
        <taxon>Euarchontoglires</taxon>
        <taxon>Glires</taxon>
        <taxon>Rodentia</taxon>
        <taxon>Myomorpha</taxon>
        <taxon>Muroidea</taxon>
        <taxon>Muridae</taxon>
        <taxon>Murinae</taxon>
        <taxon>Apodemus</taxon>
    </lineage>
</organism>
<sequence length="97" mass="10250">MGCGTSKVLPEPPKDVQLDLVKKVEPFSGTKNDVYKHFITEVDSVGSPKAGSSLPVSTHLPCPGVPTTGHTGASPRTTTEAKVAKYRAKFDPRVTAT</sequence>
<feature type="compositionally biased region" description="Polar residues" evidence="1">
    <location>
        <begin position="68"/>
        <end position="80"/>
    </location>
</feature>
<evidence type="ECO:0000313" key="3">
    <source>
        <dbReference type="Proteomes" id="UP001623349"/>
    </source>
</evidence>
<comment type="caution">
    <text evidence="2">The sequence shown here is derived from an EMBL/GenBank/DDBJ whole genome shotgun (WGS) entry which is preliminary data.</text>
</comment>
<protein>
    <submittedName>
        <fullName evidence="2">Serine/threonine-protein kinase H1</fullName>
    </submittedName>
</protein>
<gene>
    <name evidence="2" type="ORF">APTSU1_000882400</name>
</gene>
<dbReference type="Proteomes" id="UP001623349">
    <property type="component" value="Unassembled WGS sequence"/>
</dbReference>